<proteinExistence type="predicted"/>
<gene>
    <name evidence="3" type="ORF">AAW00_11475</name>
</gene>
<accession>A0A0G9MVM0</accession>
<dbReference type="RefSeq" id="WP_047004408.1">
    <property type="nucleotide sequence ID" value="NZ_LBHB01000002.1"/>
</dbReference>
<dbReference type="PATRIC" id="fig|1581420.6.peg.2345"/>
<comment type="caution">
    <text evidence="3">The sequence shown here is derived from an EMBL/GenBank/DDBJ whole genome shotgun (WGS) entry which is preliminary data.</text>
</comment>
<dbReference type="OrthoDB" id="7452565at2"/>
<protein>
    <submittedName>
        <fullName evidence="3">Uncharacterized protein</fullName>
    </submittedName>
</protein>
<dbReference type="STRING" id="1581420.AAW00_11475"/>
<name>A0A0G9MVM0_9SPHN</name>
<dbReference type="EMBL" id="LBHB01000002">
    <property type="protein sequence ID" value="KLE34760.1"/>
    <property type="molecule type" value="Genomic_DNA"/>
</dbReference>
<reference evidence="3 4" key="1">
    <citation type="submission" date="2015-04" db="EMBL/GenBank/DDBJ databases">
        <title>The draft genome sequence of Erythrobacter luteus KA37.</title>
        <authorList>
            <person name="Zhuang L."/>
            <person name="Liu Y."/>
            <person name="Shao Z."/>
        </authorList>
    </citation>
    <scope>NUCLEOTIDE SEQUENCE [LARGE SCALE GENOMIC DNA]</scope>
    <source>
        <strain evidence="3 4">KA37</strain>
    </source>
</reference>
<evidence type="ECO:0000256" key="2">
    <source>
        <dbReference type="SAM" id="Phobius"/>
    </source>
</evidence>
<keyword evidence="2" id="KW-1133">Transmembrane helix</keyword>
<feature type="region of interest" description="Disordered" evidence="1">
    <location>
        <begin position="1"/>
        <end position="20"/>
    </location>
</feature>
<keyword evidence="2" id="KW-0812">Transmembrane</keyword>
<keyword evidence="2" id="KW-0472">Membrane</keyword>
<evidence type="ECO:0000256" key="1">
    <source>
        <dbReference type="SAM" id="MobiDB-lite"/>
    </source>
</evidence>
<keyword evidence="4" id="KW-1185">Reference proteome</keyword>
<evidence type="ECO:0000313" key="4">
    <source>
        <dbReference type="Proteomes" id="UP000053464"/>
    </source>
</evidence>
<feature type="compositionally biased region" description="Basic and acidic residues" evidence="1">
    <location>
        <begin position="1"/>
        <end position="10"/>
    </location>
</feature>
<feature type="transmembrane region" description="Helical" evidence="2">
    <location>
        <begin position="27"/>
        <end position="49"/>
    </location>
</feature>
<dbReference type="Proteomes" id="UP000053464">
    <property type="component" value="Unassembled WGS sequence"/>
</dbReference>
<dbReference type="AlphaFoldDB" id="A0A0G9MVM0"/>
<organism evidence="3 4">
    <name type="scientific">Aurantiacibacter luteus</name>
    <dbReference type="NCBI Taxonomy" id="1581420"/>
    <lineage>
        <taxon>Bacteria</taxon>
        <taxon>Pseudomonadati</taxon>
        <taxon>Pseudomonadota</taxon>
        <taxon>Alphaproteobacteria</taxon>
        <taxon>Sphingomonadales</taxon>
        <taxon>Erythrobacteraceae</taxon>
        <taxon>Aurantiacibacter</taxon>
    </lineage>
</organism>
<evidence type="ECO:0000313" key="3">
    <source>
        <dbReference type="EMBL" id="KLE34760.1"/>
    </source>
</evidence>
<feature type="region of interest" description="Disordered" evidence="1">
    <location>
        <begin position="51"/>
        <end position="103"/>
    </location>
</feature>
<sequence>MSEVRNGEIHIDEEDASGGEKSGVMRWVLAISLIAAVVVMGIIAMTGAFSQDEAESSAQYDPATEAPGSAVGDIDSSVVADEGDASFGSDDTVENGVPVTENN</sequence>